<evidence type="ECO:0000313" key="2">
    <source>
        <dbReference type="Proteomes" id="UP001162834"/>
    </source>
</evidence>
<dbReference type="Proteomes" id="UP001162834">
    <property type="component" value="Chromosome"/>
</dbReference>
<proteinExistence type="predicted"/>
<dbReference type="EMBL" id="CP087164">
    <property type="protein sequence ID" value="UGS38511.1"/>
    <property type="molecule type" value="Genomic_DNA"/>
</dbReference>
<evidence type="ECO:0000313" key="1">
    <source>
        <dbReference type="EMBL" id="UGS38511.1"/>
    </source>
</evidence>
<keyword evidence="2" id="KW-1185">Reference proteome</keyword>
<organism evidence="1 2">
    <name type="scientific">Capillimicrobium parvum</name>
    <dbReference type="NCBI Taxonomy" id="2884022"/>
    <lineage>
        <taxon>Bacteria</taxon>
        <taxon>Bacillati</taxon>
        <taxon>Actinomycetota</taxon>
        <taxon>Thermoleophilia</taxon>
        <taxon>Solirubrobacterales</taxon>
        <taxon>Capillimicrobiaceae</taxon>
        <taxon>Capillimicrobium</taxon>
    </lineage>
</organism>
<name>A0A9E6Y2Y0_9ACTN</name>
<protein>
    <submittedName>
        <fullName evidence="1">Uncharacterized protein</fullName>
    </submittedName>
</protein>
<accession>A0A9E6Y2Y0</accession>
<sequence length="60" mass="6778">MGRLPAVTEHGRHGIEPADLDSIRDDLYPMLEIPDEWRVLDDGSPAPNWVAAIELTRRGR</sequence>
<dbReference type="KEGG" id="sbae:DSM104329_04940"/>
<gene>
    <name evidence="1" type="ORF">DSM104329_04940</name>
</gene>
<reference evidence="1" key="1">
    <citation type="journal article" date="2022" name="Int. J. Syst. Evol. Microbiol.">
        <title>Pseudomonas aegrilactucae sp. nov. and Pseudomonas morbosilactucae sp. nov., pathogens causing bacterial rot of lettuce in Japan.</title>
        <authorList>
            <person name="Sawada H."/>
            <person name="Fujikawa T."/>
            <person name="Satou M."/>
        </authorList>
    </citation>
    <scope>NUCLEOTIDE SEQUENCE</scope>
    <source>
        <strain evidence="1">0166_1</strain>
    </source>
</reference>
<dbReference type="AlphaFoldDB" id="A0A9E6Y2Y0"/>